<reference evidence="2" key="1">
    <citation type="submission" date="2016-10" db="EMBL/GenBank/DDBJ databases">
        <authorList>
            <person name="Varghese N."/>
            <person name="Submissions S."/>
        </authorList>
    </citation>
    <scope>NUCLEOTIDE SEQUENCE [LARGE SCALE GENOMIC DNA]</scope>
    <source>
        <strain evidence="2">DSM 44260</strain>
    </source>
</reference>
<dbReference type="Proteomes" id="UP000199051">
    <property type="component" value="Unassembled WGS sequence"/>
</dbReference>
<evidence type="ECO:0008006" key="3">
    <source>
        <dbReference type="Google" id="ProtNLM"/>
    </source>
</evidence>
<keyword evidence="2" id="KW-1185">Reference proteome</keyword>
<sequence>MLPSAGQSSLTPGAFTMYSELFDAIERGAGGWVADWARTALGEVVSGVRPVAAVSHPLGFLCVPVYRGGDDGVCVHLWEPGRGQAPLTTSPTHCHSWDLVSWVLLGGLRNRTIQVEDGADATHRVFQVRSDPDGDTIEATDRLVRARVTATTEHHAGERYSLPAGIFHETVIPDTEPLVATVALGNSRPGTADLSLGGLRTSDHRVTRHHCDRATTVAAATTILNALTDHHVPG</sequence>
<dbReference type="InterPro" id="IPR011051">
    <property type="entry name" value="RmlC_Cupin_sf"/>
</dbReference>
<name>A0A1H9VJH8_9PSEU</name>
<gene>
    <name evidence="1" type="ORF">SAMN04487818_108406</name>
</gene>
<accession>A0A1H9VJH8</accession>
<organism evidence="1 2">
    <name type="scientific">Actinokineospora terrae</name>
    <dbReference type="NCBI Taxonomy" id="155974"/>
    <lineage>
        <taxon>Bacteria</taxon>
        <taxon>Bacillati</taxon>
        <taxon>Actinomycetota</taxon>
        <taxon>Actinomycetes</taxon>
        <taxon>Pseudonocardiales</taxon>
        <taxon>Pseudonocardiaceae</taxon>
        <taxon>Actinokineospora</taxon>
    </lineage>
</organism>
<dbReference type="AlphaFoldDB" id="A0A1H9VJH8"/>
<protein>
    <recommendedName>
        <fullName evidence="3">Cysteine dioxygenase type I</fullName>
    </recommendedName>
</protein>
<evidence type="ECO:0000313" key="1">
    <source>
        <dbReference type="EMBL" id="SES21698.1"/>
    </source>
</evidence>
<dbReference type="EMBL" id="FOGI01000008">
    <property type="protein sequence ID" value="SES21698.1"/>
    <property type="molecule type" value="Genomic_DNA"/>
</dbReference>
<dbReference type="SUPFAM" id="SSF51182">
    <property type="entry name" value="RmlC-like cupins"/>
    <property type="match status" value="1"/>
</dbReference>
<proteinExistence type="predicted"/>
<evidence type="ECO:0000313" key="2">
    <source>
        <dbReference type="Proteomes" id="UP000199051"/>
    </source>
</evidence>